<dbReference type="EMBL" id="JBGMEK010000001">
    <property type="protein sequence ID" value="MFA0809479.1"/>
    <property type="molecule type" value="Genomic_DNA"/>
</dbReference>
<dbReference type="Proteomes" id="UP001569428">
    <property type="component" value="Unassembled WGS sequence"/>
</dbReference>
<accession>A0ABV4NUG0</accession>
<sequence length="47" mass="5440">MLTSRKKAQADKEAALIEGRDSYIASLQAWLKRYAELIDKRKIICED</sequence>
<organism evidence="1 2">
    <name type="scientific">Microbulbifer epialgicus</name>
    <dbReference type="NCBI Taxonomy" id="393907"/>
    <lineage>
        <taxon>Bacteria</taxon>
        <taxon>Pseudomonadati</taxon>
        <taxon>Pseudomonadota</taxon>
        <taxon>Gammaproteobacteria</taxon>
        <taxon>Cellvibrionales</taxon>
        <taxon>Microbulbiferaceae</taxon>
        <taxon>Microbulbifer</taxon>
    </lineage>
</organism>
<keyword evidence="2" id="KW-1185">Reference proteome</keyword>
<evidence type="ECO:0000313" key="1">
    <source>
        <dbReference type="EMBL" id="MFA0809479.1"/>
    </source>
</evidence>
<name>A0ABV4NUG0_9GAMM</name>
<comment type="caution">
    <text evidence="1">The sequence shown here is derived from an EMBL/GenBank/DDBJ whole genome shotgun (WGS) entry which is preliminary data.</text>
</comment>
<gene>
    <name evidence="1" type="ORF">ACCI49_00985</name>
</gene>
<proteinExistence type="predicted"/>
<dbReference type="RefSeq" id="WP_371837097.1">
    <property type="nucleotide sequence ID" value="NZ_JBGMEK010000001.1"/>
</dbReference>
<evidence type="ECO:0000313" key="2">
    <source>
        <dbReference type="Proteomes" id="UP001569428"/>
    </source>
</evidence>
<protein>
    <submittedName>
        <fullName evidence="1">Uncharacterized protein</fullName>
    </submittedName>
</protein>
<reference evidence="1 2" key="1">
    <citation type="submission" date="2024-08" db="EMBL/GenBank/DDBJ databases">
        <authorList>
            <person name="Ishaq N."/>
        </authorList>
    </citation>
    <scope>NUCLEOTIDE SEQUENCE [LARGE SCALE GENOMIC DNA]</scope>
    <source>
        <strain evidence="1 2">DSM 18651</strain>
    </source>
</reference>